<comment type="catalytic activity">
    <reaction evidence="4">
        <text>ATP + H2O = ADP + phosphate + H(+)</text>
        <dbReference type="Rhea" id="RHEA:13065"/>
        <dbReference type="ChEBI" id="CHEBI:15377"/>
        <dbReference type="ChEBI" id="CHEBI:15378"/>
        <dbReference type="ChEBI" id="CHEBI:30616"/>
        <dbReference type="ChEBI" id="CHEBI:43474"/>
        <dbReference type="ChEBI" id="CHEBI:456216"/>
    </reaction>
</comment>
<dbReference type="InterPro" id="IPR050747">
    <property type="entry name" value="Mitochondrial_chaperone_BCS1"/>
</dbReference>
<proteinExistence type="inferred from homology"/>
<dbReference type="Pfam" id="PF14363">
    <property type="entry name" value="AAA_assoc"/>
    <property type="match status" value="1"/>
</dbReference>
<protein>
    <recommendedName>
        <fullName evidence="6">AAA+ ATPase domain-containing protein</fullName>
    </recommendedName>
</protein>
<dbReference type="AlphaFoldDB" id="A0A8T0HJ17"/>
<dbReference type="Pfam" id="PF25568">
    <property type="entry name" value="AAA_lid_At3g28540"/>
    <property type="match status" value="1"/>
</dbReference>
<evidence type="ECO:0000313" key="8">
    <source>
        <dbReference type="Proteomes" id="UP000822688"/>
    </source>
</evidence>
<comment type="similarity">
    <text evidence="2">Belongs to the AAA ATPase family. BCS1 subfamily.</text>
</comment>
<evidence type="ECO:0000256" key="5">
    <source>
        <dbReference type="SAM" id="MobiDB-lite"/>
    </source>
</evidence>
<dbReference type="Pfam" id="PF00004">
    <property type="entry name" value="AAA"/>
    <property type="match status" value="2"/>
</dbReference>
<feature type="region of interest" description="Disordered" evidence="5">
    <location>
        <begin position="518"/>
        <end position="537"/>
    </location>
</feature>
<dbReference type="GO" id="GO:0005524">
    <property type="term" value="F:ATP binding"/>
    <property type="evidence" value="ECO:0007669"/>
    <property type="project" value="InterPro"/>
</dbReference>
<dbReference type="PANTHER" id="PTHR23070">
    <property type="entry name" value="BCS1 AAA-TYPE ATPASE"/>
    <property type="match status" value="1"/>
</dbReference>
<dbReference type="InterPro" id="IPR025753">
    <property type="entry name" value="AAA_N_dom"/>
</dbReference>
<dbReference type="GO" id="GO:0006950">
    <property type="term" value="P:response to stress"/>
    <property type="evidence" value="ECO:0007669"/>
    <property type="project" value="UniProtKB-ARBA"/>
</dbReference>
<evidence type="ECO:0000256" key="3">
    <source>
        <dbReference type="ARBA" id="ARBA00022842"/>
    </source>
</evidence>
<feature type="compositionally biased region" description="Basic residues" evidence="5">
    <location>
        <begin position="528"/>
        <end position="537"/>
    </location>
</feature>
<comment type="cofactor">
    <cofactor evidence="1">
        <name>Mg(2+)</name>
        <dbReference type="ChEBI" id="CHEBI:18420"/>
    </cofactor>
</comment>
<sequence length="537" mass="61620">MVSGVAYAWSLMGMLTIIRGYLPPEFINYVKHWIKKIVRKLCSPDPYCRFHFHELDSRRRTNHLYRQVEMHLRAKHLIKDADDLYLSQEEAAKKISYTLAGDETVSERYEGVKVWWTFVTEKSKSQNGGEREENKYVLKMLKTDKAFVMANYMDYVARSAKEYKSQLRDLYLYSTNHERWKSHTFHHPSTFDTLAMDPVAKSRLMADLTAYQQGEAYFKKVGRAWKRGYLLYGPPGTGKSSLIAAMANRLRYNIYDLELTEVYDNSQLKMLLTHTTSKSIIVIEDIDCSLDLTGSRVEKQEKGKTTSGKGRHGSKQGSSGGNSNNTSKVTLSGLLNFTDGLWSCLGNERIIVFTTNHIEKLDPGLLRPGRMDMHIHMSFCNFDVFKVLAMNYLSLSSDPLFEKIEQLLKEENVRITPAEVTEFLFEHKNNNELALQTLVEDLVRRTVEGDSVDEADAKDGSGEVELESEEVAAELASRDQNDEEDVDEKPCTRVHCNVASHAGQLDWFKIYVDYKQKVQRQGGLGKRQPTRSRTSRY</sequence>
<feature type="region of interest" description="Disordered" evidence="5">
    <location>
        <begin position="298"/>
        <end position="325"/>
    </location>
</feature>
<dbReference type="Gene3D" id="3.40.50.300">
    <property type="entry name" value="P-loop containing nucleotide triphosphate hydrolases"/>
    <property type="match status" value="1"/>
</dbReference>
<dbReference type="InterPro" id="IPR027417">
    <property type="entry name" value="P-loop_NTPase"/>
</dbReference>
<evidence type="ECO:0000259" key="6">
    <source>
        <dbReference type="SMART" id="SM00382"/>
    </source>
</evidence>
<accession>A0A8T0HJ17</accession>
<dbReference type="GO" id="GO:0016887">
    <property type="term" value="F:ATP hydrolysis activity"/>
    <property type="evidence" value="ECO:0007669"/>
    <property type="project" value="InterPro"/>
</dbReference>
<dbReference type="Proteomes" id="UP000822688">
    <property type="component" value="Chromosome 6"/>
</dbReference>
<gene>
    <name evidence="7" type="ORF">KC19_6G178800</name>
</gene>
<evidence type="ECO:0000256" key="1">
    <source>
        <dbReference type="ARBA" id="ARBA00001946"/>
    </source>
</evidence>
<comment type="caution">
    <text evidence="7">The sequence shown here is derived from an EMBL/GenBank/DDBJ whole genome shotgun (WGS) entry which is preliminary data.</text>
</comment>
<evidence type="ECO:0000256" key="4">
    <source>
        <dbReference type="ARBA" id="ARBA00049360"/>
    </source>
</evidence>
<feature type="region of interest" description="Disordered" evidence="5">
    <location>
        <begin position="450"/>
        <end position="490"/>
    </location>
</feature>
<name>A0A8T0HJ17_CERPU</name>
<feature type="domain" description="AAA+ ATPase" evidence="6">
    <location>
        <begin position="225"/>
        <end position="381"/>
    </location>
</feature>
<keyword evidence="3" id="KW-0460">Magnesium</keyword>
<dbReference type="InterPro" id="IPR003959">
    <property type="entry name" value="ATPase_AAA_core"/>
</dbReference>
<organism evidence="7 8">
    <name type="scientific">Ceratodon purpureus</name>
    <name type="common">Fire moss</name>
    <name type="synonym">Dicranum purpureum</name>
    <dbReference type="NCBI Taxonomy" id="3225"/>
    <lineage>
        <taxon>Eukaryota</taxon>
        <taxon>Viridiplantae</taxon>
        <taxon>Streptophyta</taxon>
        <taxon>Embryophyta</taxon>
        <taxon>Bryophyta</taxon>
        <taxon>Bryophytina</taxon>
        <taxon>Bryopsida</taxon>
        <taxon>Dicranidae</taxon>
        <taxon>Pseudoditrichales</taxon>
        <taxon>Ditrichaceae</taxon>
        <taxon>Ceratodon</taxon>
    </lineage>
</organism>
<dbReference type="CDD" id="cd19510">
    <property type="entry name" value="RecA-like_BCS1"/>
    <property type="match status" value="1"/>
</dbReference>
<dbReference type="SMART" id="SM00382">
    <property type="entry name" value="AAA"/>
    <property type="match status" value="1"/>
</dbReference>
<evidence type="ECO:0000256" key="2">
    <source>
        <dbReference type="ARBA" id="ARBA00007448"/>
    </source>
</evidence>
<dbReference type="SUPFAM" id="SSF52540">
    <property type="entry name" value="P-loop containing nucleoside triphosphate hydrolases"/>
    <property type="match status" value="1"/>
</dbReference>
<dbReference type="Gene3D" id="6.10.280.40">
    <property type="match status" value="1"/>
</dbReference>
<reference evidence="7 8" key="1">
    <citation type="submission" date="2020-06" db="EMBL/GenBank/DDBJ databases">
        <title>WGS assembly of Ceratodon purpureus strain R40.</title>
        <authorList>
            <person name="Carey S.B."/>
            <person name="Jenkins J."/>
            <person name="Shu S."/>
            <person name="Lovell J.T."/>
            <person name="Sreedasyam A."/>
            <person name="Maumus F."/>
            <person name="Tiley G.P."/>
            <person name="Fernandez-Pozo N."/>
            <person name="Barry K."/>
            <person name="Chen C."/>
            <person name="Wang M."/>
            <person name="Lipzen A."/>
            <person name="Daum C."/>
            <person name="Saski C.A."/>
            <person name="Payton A.C."/>
            <person name="Mcbreen J.C."/>
            <person name="Conrad R.E."/>
            <person name="Kollar L.M."/>
            <person name="Olsson S."/>
            <person name="Huttunen S."/>
            <person name="Landis J.B."/>
            <person name="Wickett N.J."/>
            <person name="Johnson M.G."/>
            <person name="Rensing S.A."/>
            <person name="Grimwood J."/>
            <person name="Schmutz J."/>
            <person name="Mcdaniel S.F."/>
        </authorList>
    </citation>
    <scope>NUCLEOTIDE SEQUENCE [LARGE SCALE GENOMIC DNA]</scope>
    <source>
        <strain evidence="7 8">R40</strain>
    </source>
</reference>
<dbReference type="InterPro" id="IPR003593">
    <property type="entry name" value="AAA+_ATPase"/>
</dbReference>
<dbReference type="EMBL" id="CM026427">
    <property type="protein sequence ID" value="KAG0570662.1"/>
    <property type="molecule type" value="Genomic_DNA"/>
</dbReference>
<evidence type="ECO:0000313" key="7">
    <source>
        <dbReference type="EMBL" id="KAG0570662.1"/>
    </source>
</evidence>
<dbReference type="InterPro" id="IPR058017">
    <property type="entry name" value="At3g28540-like_C"/>
</dbReference>
<feature type="compositionally biased region" description="Acidic residues" evidence="5">
    <location>
        <begin position="462"/>
        <end position="472"/>
    </location>
</feature>
<keyword evidence="8" id="KW-1185">Reference proteome</keyword>